<evidence type="ECO:0000313" key="2">
    <source>
        <dbReference type="EMBL" id="KAF5947091.1"/>
    </source>
</evidence>
<dbReference type="AlphaFoldDB" id="A0A7J7H4E3"/>
<accession>A0A7J7H4E3</accession>
<feature type="compositionally biased region" description="Acidic residues" evidence="1">
    <location>
        <begin position="61"/>
        <end position="73"/>
    </location>
</feature>
<feature type="region of interest" description="Disordered" evidence="1">
    <location>
        <begin position="52"/>
        <end position="73"/>
    </location>
</feature>
<comment type="caution">
    <text evidence="2">The sequence shown here is derived from an EMBL/GenBank/DDBJ whole genome shotgun (WGS) entry which is preliminary data.</text>
</comment>
<dbReference type="EMBL" id="JACBKZ010000007">
    <property type="protein sequence ID" value="KAF5947091.1"/>
    <property type="molecule type" value="Genomic_DNA"/>
</dbReference>
<sequence length="103" mass="11195">MEIGARTFVVALKSSELEVLGSWFSPYRSGYWNDKDVLQKLGEAMGLAVAGEPATSAENAGPDEIEEPGIEDESIVHHTASVGDVEESRFRRERNAILAKMGS</sequence>
<evidence type="ECO:0000256" key="1">
    <source>
        <dbReference type="SAM" id="MobiDB-lite"/>
    </source>
</evidence>
<keyword evidence="3" id="KW-1185">Reference proteome</keyword>
<protein>
    <submittedName>
        <fullName evidence="2">Uncharacterized protein</fullName>
    </submittedName>
</protein>
<organism evidence="2 3">
    <name type="scientific">Camellia sinensis</name>
    <name type="common">Tea plant</name>
    <name type="synonym">Thea sinensis</name>
    <dbReference type="NCBI Taxonomy" id="4442"/>
    <lineage>
        <taxon>Eukaryota</taxon>
        <taxon>Viridiplantae</taxon>
        <taxon>Streptophyta</taxon>
        <taxon>Embryophyta</taxon>
        <taxon>Tracheophyta</taxon>
        <taxon>Spermatophyta</taxon>
        <taxon>Magnoliopsida</taxon>
        <taxon>eudicotyledons</taxon>
        <taxon>Gunneridae</taxon>
        <taxon>Pentapetalae</taxon>
        <taxon>asterids</taxon>
        <taxon>Ericales</taxon>
        <taxon>Theaceae</taxon>
        <taxon>Camellia</taxon>
    </lineage>
</organism>
<dbReference type="Proteomes" id="UP000593564">
    <property type="component" value="Unassembled WGS sequence"/>
</dbReference>
<name>A0A7J7H4E3_CAMSI</name>
<gene>
    <name evidence="2" type="ORF">HYC85_017319</name>
</gene>
<reference evidence="2 3" key="2">
    <citation type="submission" date="2020-07" db="EMBL/GenBank/DDBJ databases">
        <title>Genome assembly of wild tea tree DASZ reveals pedigree and selection history of tea varieties.</title>
        <authorList>
            <person name="Zhang W."/>
        </authorList>
    </citation>
    <scope>NUCLEOTIDE SEQUENCE [LARGE SCALE GENOMIC DNA]</scope>
    <source>
        <strain evidence="3">cv. G240</strain>
        <tissue evidence="2">Leaf</tissue>
    </source>
</reference>
<evidence type="ECO:0000313" key="3">
    <source>
        <dbReference type="Proteomes" id="UP000593564"/>
    </source>
</evidence>
<proteinExistence type="predicted"/>
<reference evidence="3" key="1">
    <citation type="journal article" date="2020" name="Nat. Commun.">
        <title>Genome assembly of wild tea tree DASZ reveals pedigree and selection history of tea varieties.</title>
        <authorList>
            <person name="Zhang W."/>
            <person name="Zhang Y."/>
            <person name="Qiu H."/>
            <person name="Guo Y."/>
            <person name="Wan H."/>
            <person name="Zhang X."/>
            <person name="Scossa F."/>
            <person name="Alseekh S."/>
            <person name="Zhang Q."/>
            <person name="Wang P."/>
            <person name="Xu L."/>
            <person name="Schmidt M.H."/>
            <person name="Jia X."/>
            <person name="Li D."/>
            <person name="Zhu A."/>
            <person name="Guo F."/>
            <person name="Chen W."/>
            <person name="Ni D."/>
            <person name="Usadel B."/>
            <person name="Fernie A.R."/>
            <person name="Wen W."/>
        </authorList>
    </citation>
    <scope>NUCLEOTIDE SEQUENCE [LARGE SCALE GENOMIC DNA]</scope>
    <source>
        <strain evidence="3">cv. G240</strain>
    </source>
</reference>